<evidence type="ECO:0000313" key="2">
    <source>
        <dbReference type="Proteomes" id="UP000278886"/>
    </source>
</evidence>
<gene>
    <name evidence="1" type="ORF">D7I47_02290</name>
</gene>
<dbReference type="RefSeq" id="WP_120761541.1">
    <property type="nucleotide sequence ID" value="NZ_CP032630.1"/>
</dbReference>
<accession>A0A387BFC0</accession>
<dbReference type="EMBL" id="CP032630">
    <property type="protein sequence ID" value="AYF97190.1"/>
    <property type="molecule type" value="Genomic_DNA"/>
</dbReference>
<dbReference type="KEGG" id="lyd:D7I47_02290"/>
<name>A0A387BFC0_9MICO</name>
<dbReference type="AlphaFoldDB" id="A0A387BFC0"/>
<dbReference type="OrthoDB" id="5107558at2"/>
<dbReference type="Proteomes" id="UP000278886">
    <property type="component" value="Chromosome"/>
</dbReference>
<evidence type="ECO:0000313" key="1">
    <source>
        <dbReference type="EMBL" id="AYF97190.1"/>
    </source>
</evidence>
<organism evidence="1 2">
    <name type="scientific">Protaetiibacter intestinalis</name>
    <dbReference type="NCBI Taxonomy" id="2419774"/>
    <lineage>
        <taxon>Bacteria</taxon>
        <taxon>Bacillati</taxon>
        <taxon>Actinomycetota</taxon>
        <taxon>Actinomycetes</taxon>
        <taxon>Micrococcales</taxon>
        <taxon>Microbacteriaceae</taxon>
        <taxon>Protaetiibacter</taxon>
    </lineage>
</organism>
<protein>
    <recommendedName>
        <fullName evidence="3">Helicase-associated domain-containing protein</fullName>
    </recommendedName>
</protein>
<keyword evidence="2" id="KW-1185">Reference proteome</keyword>
<proteinExistence type="predicted"/>
<sequence>MNHDAFVRFWDAALTAVKEAGIELDLEGRRTKRAERSILFPHAYPAPVKRSAVAWVEALHRAESFVAENRRFPSRRSADAGERSVANWLYAQRSADLNAFQKQRLKQSPAFVSSVHDARWLVTAVELESWMLTARRLPQLNSADPVEFAYARWFGRAFEDCRAGRLDPRRAKLVLILLDAARQMACAA</sequence>
<evidence type="ECO:0008006" key="3">
    <source>
        <dbReference type="Google" id="ProtNLM"/>
    </source>
</evidence>
<reference evidence="2" key="1">
    <citation type="submission" date="2018-09" db="EMBL/GenBank/DDBJ databases">
        <title>Genome sequencing of strain 2DFWR-13.</title>
        <authorList>
            <person name="Heo J."/>
            <person name="Kim S.-J."/>
            <person name="Kwon S.-W."/>
        </authorList>
    </citation>
    <scope>NUCLEOTIDE SEQUENCE [LARGE SCALE GENOMIC DNA]</scope>
    <source>
        <strain evidence="2">2DFWR-13</strain>
    </source>
</reference>